<protein>
    <submittedName>
        <fullName evidence="1">Toxin</fullName>
    </submittedName>
</protein>
<reference evidence="1 2" key="1">
    <citation type="submission" date="2024-06" db="EMBL/GenBank/DDBJ databases">
        <title>The Natural Products Discovery Center: Release of the First 8490 Sequenced Strains for Exploring Actinobacteria Biosynthetic Diversity.</title>
        <authorList>
            <person name="Kalkreuter E."/>
            <person name="Kautsar S.A."/>
            <person name="Yang D."/>
            <person name="Bader C.D."/>
            <person name="Teijaro C.N."/>
            <person name="Fluegel L."/>
            <person name="Davis C.M."/>
            <person name="Simpson J.R."/>
            <person name="Lauterbach L."/>
            <person name="Steele A.D."/>
            <person name="Gui C."/>
            <person name="Meng S."/>
            <person name="Li G."/>
            <person name="Viehrig K."/>
            <person name="Ye F."/>
            <person name="Su P."/>
            <person name="Kiefer A.F."/>
            <person name="Nichols A."/>
            <person name="Cepeda A.J."/>
            <person name="Yan W."/>
            <person name="Fan B."/>
            <person name="Jiang Y."/>
            <person name="Adhikari A."/>
            <person name="Zheng C.-J."/>
            <person name="Schuster L."/>
            <person name="Cowan T.M."/>
            <person name="Smanski M.J."/>
            <person name="Chevrette M.G."/>
            <person name="De Carvalho L.P.S."/>
            <person name="Shen B."/>
        </authorList>
    </citation>
    <scope>NUCLEOTIDE SEQUENCE [LARGE SCALE GENOMIC DNA]</scope>
    <source>
        <strain evidence="1 2">NPDC001615</strain>
    </source>
</reference>
<dbReference type="Proteomes" id="UP001496720">
    <property type="component" value="Unassembled WGS sequence"/>
</dbReference>
<dbReference type="RefSeq" id="WP_352147191.1">
    <property type="nucleotide sequence ID" value="NZ_JBEOZY010000009.1"/>
</dbReference>
<evidence type="ECO:0000313" key="2">
    <source>
        <dbReference type="Proteomes" id="UP001496720"/>
    </source>
</evidence>
<evidence type="ECO:0000313" key="1">
    <source>
        <dbReference type="EMBL" id="MER6165386.1"/>
    </source>
</evidence>
<proteinExistence type="predicted"/>
<sequence length="179" mass="19682">MRTRKEMRRLADALIDPIQVAVPADPEVLFEALVASVSAWRGREVVVHRAAFPPHTASGLWLERDSHDDVVVDERAAVWHQIVILCHEVWHMSRRRAEEGGQTEDRAGGTRRPVAARTDFSLAEEQEADRFGMLMGSRLRTWLDASTDSVFAAEGGGPASPQSLAGRIGAALNYRGTTG</sequence>
<dbReference type="EMBL" id="JBEOZY010000009">
    <property type="protein sequence ID" value="MER6165386.1"/>
    <property type="molecule type" value="Genomic_DNA"/>
</dbReference>
<name>A0ABV1SUI8_9ACTN</name>
<gene>
    <name evidence="1" type="ORF">ABT188_12570</name>
</gene>
<accession>A0ABV1SUI8</accession>
<comment type="caution">
    <text evidence="1">The sequence shown here is derived from an EMBL/GenBank/DDBJ whole genome shotgun (WGS) entry which is preliminary data.</text>
</comment>
<organism evidence="1 2">
    <name type="scientific">Streptomyces violaceorubidus</name>
    <dbReference type="NCBI Taxonomy" id="284042"/>
    <lineage>
        <taxon>Bacteria</taxon>
        <taxon>Bacillati</taxon>
        <taxon>Actinomycetota</taxon>
        <taxon>Actinomycetes</taxon>
        <taxon>Kitasatosporales</taxon>
        <taxon>Streptomycetaceae</taxon>
        <taxon>Streptomyces</taxon>
    </lineage>
</organism>
<keyword evidence="2" id="KW-1185">Reference proteome</keyword>